<dbReference type="Proteomes" id="UP001485043">
    <property type="component" value="Unassembled WGS sequence"/>
</dbReference>
<sequence>MHPFKTKPKGGYNWFDGDGMLHGCRIKAGKVAYSNHAVRTARLKQELQAGTPLFFKIGEVKGFAGFLHVLLFAAKVRLGFVDPEKGIGTANTAVVYHANRLLALQESDMPYAWASSDVERIHFMGGYSTHSLLIPRLTLQQNMVEKNEGPFRWDASRPTRFWLLQRNAVSSRDIRCFTYPEAMFVMHTAAAFEEGDIVYLYASAQPRFQLVAPAGTTHGGPVSHSLWHPKLYEFTFNLSSGEMTRTALAPGLSSDMPAIDRSLTGRKVRYVYASTMSTGPLVRFDRLVKYDLAAPIGRKVVGLIDHGGPRYVGGEAFFVPRTGGPVLKCGEDDGYLLTYVHDTVSNVSSFVVYDARTFDCEPVARVKLPQRVPYGFHCLHVPERDLKEQDFSSS</sequence>
<dbReference type="AlphaFoldDB" id="A0AAW1TJZ0"/>
<keyword evidence="9" id="KW-1185">Reference proteome</keyword>
<dbReference type="InterPro" id="IPR004294">
    <property type="entry name" value="Carotenoid_Oase"/>
</dbReference>
<keyword evidence="3" id="KW-0560">Oxidoreductase</keyword>
<dbReference type="GO" id="GO:0016121">
    <property type="term" value="P:carotene catabolic process"/>
    <property type="evidence" value="ECO:0007669"/>
    <property type="project" value="TreeGrafter"/>
</dbReference>
<gene>
    <name evidence="8" type="ORF">WJX84_002548</name>
</gene>
<keyword evidence="4 7" id="KW-0408">Iron</keyword>
<evidence type="ECO:0000256" key="3">
    <source>
        <dbReference type="ARBA" id="ARBA00023002"/>
    </source>
</evidence>
<dbReference type="Pfam" id="PF03055">
    <property type="entry name" value="RPE65"/>
    <property type="match status" value="2"/>
</dbReference>
<reference evidence="8 9" key="1">
    <citation type="journal article" date="2024" name="Nat. Commun.">
        <title>Phylogenomics reveals the evolutionary origins of lichenization in chlorophyte algae.</title>
        <authorList>
            <person name="Puginier C."/>
            <person name="Libourel C."/>
            <person name="Otte J."/>
            <person name="Skaloud P."/>
            <person name="Haon M."/>
            <person name="Grisel S."/>
            <person name="Petersen M."/>
            <person name="Berrin J.G."/>
            <person name="Delaux P.M."/>
            <person name="Dal Grande F."/>
            <person name="Keller J."/>
        </authorList>
    </citation>
    <scope>NUCLEOTIDE SEQUENCE [LARGE SCALE GENOMIC DNA]</scope>
    <source>
        <strain evidence="8 9">SAG 2523</strain>
    </source>
</reference>
<dbReference type="GO" id="GO:0010436">
    <property type="term" value="F:carotenoid dioxygenase activity"/>
    <property type="evidence" value="ECO:0007669"/>
    <property type="project" value="TreeGrafter"/>
</dbReference>
<comment type="catalytic activity">
    <reaction evidence="6">
        <text>all-trans-zeaxanthin + 2 O2 = 4,9-dimethyldodeca-2,4,6,8,10-pentaenedial + 2 (3R)-hydroxy-beta-ionone</text>
        <dbReference type="Rhea" id="RHEA:26393"/>
        <dbReference type="ChEBI" id="CHEBI:15379"/>
        <dbReference type="ChEBI" id="CHEBI:27547"/>
        <dbReference type="ChEBI" id="CHEBI:53171"/>
        <dbReference type="ChEBI" id="CHEBI:53173"/>
        <dbReference type="EC" id="1.14.99.n4"/>
    </reaction>
</comment>
<comment type="caution">
    <text evidence="8">The sequence shown here is derived from an EMBL/GenBank/DDBJ whole genome shotgun (WGS) entry which is preliminary data.</text>
</comment>
<protein>
    <recommendedName>
        <fullName evidence="5">carotenoid 9,10-dioxygenase</fullName>
        <ecNumber evidence="5">1.14.99.n4</ecNumber>
    </recommendedName>
</protein>
<evidence type="ECO:0000256" key="7">
    <source>
        <dbReference type="PIRSR" id="PIRSR604294-1"/>
    </source>
</evidence>
<evidence type="ECO:0000256" key="5">
    <source>
        <dbReference type="ARBA" id="ARBA00039084"/>
    </source>
</evidence>
<accession>A0AAW1TJZ0</accession>
<comment type="cofactor">
    <cofactor evidence="7">
        <name>Fe(2+)</name>
        <dbReference type="ChEBI" id="CHEBI:29033"/>
    </cofactor>
    <text evidence="7">Binds 1 Fe(2+) ion per subunit.</text>
</comment>
<evidence type="ECO:0000256" key="6">
    <source>
        <dbReference type="ARBA" id="ARBA00048709"/>
    </source>
</evidence>
<name>A0AAW1TJZ0_9CHLO</name>
<dbReference type="GO" id="GO:0009570">
    <property type="term" value="C:chloroplast stroma"/>
    <property type="evidence" value="ECO:0007669"/>
    <property type="project" value="TreeGrafter"/>
</dbReference>
<evidence type="ECO:0000313" key="8">
    <source>
        <dbReference type="EMBL" id="KAK9868777.1"/>
    </source>
</evidence>
<keyword evidence="2 7" id="KW-0479">Metal-binding</keyword>
<evidence type="ECO:0000256" key="1">
    <source>
        <dbReference type="ARBA" id="ARBA00006787"/>
    </source>
</evidence>
<evidence type="ECO:0000256" key="4">
    <source>
        <dbReference type="ARBA" id="ARBA00023004"/>
    </source>
</evidence>
<dbReference type="PANTHER" id="PTHR10543">
    <property type="entry name" value="BETA-CAROTENE DIOXYGENASE"/>
    <property type="match status" value="1"/>
</dbReference>
<evidence type="ECO:0000313" key="9">
    <source>
        <dbReference type="Proteomes" id="UP001485043"/>
    </source>
</evidence>
<organism evidence="8 9">
    <name type="scientific">Apatococcus fuscideae</name>
    <dbReference type="NCBI Taxonomy" id="2026836"/>
    <lineage>
        <taxon>Eukaryota</taxon>
        <taxon>Viridiplantae</taxon>
        <taxon>Chlorophyta</taxon>
        <taxon>core chlorophytes</taxon>
        <taxon>Trebouxiophyceae</taxon>
        <taxon>Chlorellales</taxon>
        <taxon>Chlorellaceae</taxon>
        <taxon>Apatococcus</taxon>
    </lineage>
</organism>
<feature type="binding site" evidence="7">
    <location>
        <position position="187"/>
    </location>
    <ligand>
        <name>Fe cation</name>
        <dbReference type="ChEBI" id="CHEBI:24875"/>
        <note>catalytic</note>
    </ligand>
</feature>
<dbReference type="EMBL" id="JALJOV010000012">
    <property type="protein sequence ID" value="KAK9868777.1"/>
    <property type="molecule type" value="Genomic_DNA"/>
</dbReference>
<feature type="binding site" evidence="7">
    <location>
        <position position="377"/>
    </location>
    <ligand>
        <name>Fe cation</name>
        <dbReference type="ChEBI" id="CHEBI:24875"/>
        <note>catalytic</note>
    </ligand>
</feature>
<dbReference type="PANTHER" id="PTHR10543:SF89">
    <property type="entry name" value="CAROTENOID 9,10(9',10')-CLEAVAGE DIOXYGENASE 1"/>
    <property type="match status" value="1"/>
</dbReference>
<comment type="similarity">
    <text evidence="1">Belongs to the carotenoid oxygenase family.</text>
</comment>
<evidence type="ECO:0000256" key="2">
    <source>
        <dbReference type="ARBA" id="ARBA00022723"/>
    </source>
</evidence>
<dbReference type="EC" id="1.14.99.n4" evidence="5"/>
<dbReference type="GO" id="GO:0046872">
    <property type="term" value="F:metal ion binding"/>
    <property type="evidence" value="ECO:0007669"/>
    <property type="project" value="UniProtKB-KW"/>
</dbReference>
<proteinExistence type="inferred from homology"/>